<dbReference type="Gene3D" id="2.40.128.110">
    <property type="entry name" value="Lipid/polyisoprenoid-binding, YceI-like"/>
    <property type="match status" value="1"/>
</dbReference>
<dbReference type="SUPFAM" id="SSF101874">
    <property type="entry name" value="YceI-like"/>
    <property type="match status" value="1"/>
</dbReference>
<dbReference type="STRING" id="1608996.TU84_06155"/>
<dbReference type="Proteomes" id="UP000441404">
    <property type="component" value="Unassembled WGS sequence"/>
</dbReference>
<evidence type="ECO:0000313" key="3">
    <source>
        <dbReference type="EMBL" id="MQT47115.1"/>
    </source>
</evidence>
<evidence type="ECO:0000313" key="6">
    <source>
        <dbReference type="EMBL" id="MQU05761.1"/>
    </source>
</evidence>
<evidence type="ECO:0000313" key="12">
    <source>
        <dbReference type="Proteomes" id="UP000470186"/>
    </source>
</evidence>
<dbReference type="AlphaFoldDB" id="A0A0J6IDL0"/>
<accession>A0A0J6JJK3</accession>
<name>A0A0J6IDL0_9PSED</name>
<evidence type="ECO:0000256" key="1">
    <source>
        <dbReference type="SAM" id="SignalP"/>
    </source>
</evidence>
<dbReference type="PIRSF" id="PIRSF029811">
    <property type="entry name" value="UCP029811"/>
    <property type="match status" value="1"/>
</dbReference>
<sequence>MFKTFLSAAGALLLTLGVSLSAQASWYLDGESSRLSFITTQNANVANKHRFLVLHGKVDRKGHAQLRIEMDSVNSAVPLRDERMRDQLFDFKHFPEAQITAQINLQPINELAPGAQVELRLPVTVSLRGKQHTYEAELLATRLDEQRFQVVTLEPLMLQAEDFGLQPELETLRKSAGLSAISFSVPVNAVLIFTAR</sequence>
<dbReference type="Proteomes" id="UP000466863">
    <property type="component" value="Unassembled WGS sequence"/>
</dbReference>
<protein>
    <submittedName>
        <fullName evidence="8">YceI family protein</fullName>
    </submittedName>
</protein>
<gene>
    <name evidence="6" type="ORF">GHO27_08670</name>
    <name evidence="8" type="ORF">GHO28_22370</name>
    <name evidence="7" type="ORF">GHO30_13750</name>
    <name evidence="4" type="ORF">GHO37_17780</name>
    <name evidence="5" type="ORF">GHO39_01230</name>
    <name evidence="3" type="ORF">GHO40_10305</name>
</gene>
<evidence type="ECO:0000313" key="11">
    <source>
        <dbReference type="Proteomes" id="UP000466863"/>
    </source>
</evidence>
<dbReference type="Proteomes" id="UP000489190">
    <property type="component" value="Unassembled WGS sequence"/>
</dbReference>
<dbReference type="EMBL" id="WIVV01000145">
    <property type="protein sequence ID" value="MQU45220.1"/>
    <property type="molecule type" value="Genomic_DNA"/>
</dbReference>
<dbReference type="Pfam" id="PF04264">
    <property type="entry name" value="YceI"/>
    <property type="match status" value="1"/>
</dbReference>
<reference evidence="9 10" key="1">
    <citation type="submission" date="2019-10" db="EMBL/GenBank/DDBJ databases">
        <title>Evaluation of single-gene subtyping targets for Pseudomonas.</title>
        <authorList>
            <person name="Reichler S.J."/>
            <person name="Orsi R.H."/>
            <person name="Wiedmann M."/>
            <person name="Martin N.H."/>
            <person name="Murphy S.I."/>
        </authorList>
    </citation>
    <scope>NUCLEOTIDE SEQUENCE [LARGE SCALE GENOMIC DNA]</scope>
    <source>
        <strain evidence="6 13">FSL R10-1637</strain>
        <strain evidence="8 11">FSL R10-1876</strain>
        <strain evidence="7 12">FSL R10-2107</strain>
        <strain evidence="4 10">FSL R10-2932</strain>
        <strain evidence="5 14">FSL R10-3254</strain>
        <strain evidence="3 9">FSL R10-3257</strain>
    </source>
</reference>
<accession>A0A0J6IDL0</accession>
<comment type="caution">
    <text evidence="8">The sequence shown here is derived from an EMBL/GenBank/DDBJ whole genome shotgun (WGS) entry which is preliminary data.</text>
</comment>
<dbReference type="Proteomes" id="UP000447574">
    <property type="component" value="Unassembled WGS sequence"/>
</dbReference>
<evidence type="ECO:0000313" key="5">
    <source>
        <dbReference type="EMBL" id="MQT87787.1"/>
    </source>
</evidence>
<evidence type="ECO:0000313" key="10">
    <source>
        <dbReference type="Proteomes" id="UP000447574"/>
    </source>
</evidence>
<evidence type="ECO:0000313" key="13">
    <source>
        <dbReference type="Proteomes" id="UP000478064"/>
    </source>
</evidence>
<evidence type="ECO:0000313" key="8">
    <source>
        <dbReference type="EMBL" id="MQU45220.1"/>
    </source>
</evidence>
<evidence type="ECO:0000259" key="2">
    <source>
        <dbReference type="SMART" id="SM00867"/>
    </source>
</evidence>
<dbReference type="InterPro" id="IPR036761">
    <property type="entry name" value="TTHA0802/YceI-like_sf"/>
</dbReference>
<feature type="domain" description="Lipid/polyisoprenoid-binding YceI-like" evidence="2">
    <location>
        <begin position="25"/>
        <end position="194"/>
    </location>
</feature>
<dbReference type="Proteomes" id="UP000478064">
    <property type="component" value="Unassembled WGS sequence"/>
</dbReference>
<evidence type="ECO:0000313" key="9">
    <source>
        <dbReference type="Proteomes" id="UP000441404"/>
    </source>
</evidence>
<dbReference type="EMBL" id="WIWJ01000015">
    <property type="protein sequence ID" value="MQT47115.1"/>
    <property type="molecule type" value="Genomic_DNA"/>
</dbReference>
<keyword evidence="1" id="KW-0732">Signal</keyword>
<dbReference type="EMBL" id="WIVU01000013">
    <property type="protein sequence ID" value="MQU05761.1"/>
    <property type="molecule type" value="Genomic_DNA"/>
</dbReference>
<keyword evidence="12" id="KW-1185">Reference proteome</keyword>
<dbReference type="InterPro" id="IPR007372">
    <property type="entry name" value="Lipid/polyisoprenoid-bd_YceI"/>
</dbReference>
<dbReference type="OrthoDB" id="9793816at2"/>
<dbReference type="Proteomes" id="UP000470186">
    <property type="component" value="Unassembled WGS sequence"/>
</dbReference>
<proteinExistence type="predicted"/>
<evidence type="ECO:0000313" key="14">
    <source>
        <dbReference type="Proteomes" id="UP000489190"/>
    </source>
</evidence>
<dbReference type="EMBL" id="WIWI01000002">
    <property type="protein sequence ID" value="MQT87787.1"/>
    <property type="molecule type" value="Genomic_DNA"/>
</dbReference>
<feature type="signal peptide" evidence="1">
    <location>
        <begin position="1"/>
        <end position="24"/>
    </location>
</feature>
<dbReference type="SMART" id="SM00867">
    <property type="entry name" value="YceI"/>
    <property type="match status" value="1"/>
</dbReference>
<feature type="chain" id="PRO_5044544086" evidence="1">
    <location>
        <begin position="25"/>
        <end position="196"/>
    </location>
</feature>
<dbReference type="EMBL" id="WIWF01000074">
    <property type="protein sequence ID" value="MQT76144.1"/>
    <property type="molecule type" value="Genomic_DNA"/>
</dbReference>
<evidence type="ECO:0000313" key="7">
    <source>
        <dbReference type="EMBL" id="MQU32443.1"/>
    </source>
</evidence>
<evidence type="ECO:0000313" key="4">
    <source>
        <dbReference type="EMBL" id="MQT76144.1"/>
    </source>
</evidence>
<dbReference type="EMBL" id="WIVX01000061">
    <property type="protein sequence ID" value="MQU32443.1"/>
    <property type="molecule type" value="Genomic_DNA"/>
</dbReference>
<dbReference type="InterPro" id="IPR027016">
    <property type="entry name" value="UCP029811"/>
</dbReference>
<organism evidence="8 11">
    <name type="scientific">Pseudomonas helleri</name>
    <dbReference type="NCBI Taxonomy" id="1608996"/>
    <lineage>
        <taxon>Bacteria</taxon>
        <taxon>Pseudomonadati</taxon>
        <taxon>Pseudomonadota</taxon>
        <taxon>Gammaproteobacteria</taxon>
        <taxon>Pseudomonadales</taxon>
        <taxon>Pseudomonadaceae</taxon>
        <taxon>Pseudomonas</taxon>
    </lineage>
</organism>
<dbReference type="RefSeq" id="WP_048368049.1">
    <property type="nucleotide sequence ID" value="NZ_CAKZJC010000172.1"/>
</dbReference>